<dbReference type="Pfam" id="PF12937">
    <property type="entry name" value="F-box-like"/>
    <property type="match status" value="1"/>
</dbReference>
<dbReference type="PROSITE" id="PS50181">
    <property type="entry name" value="FBOX"/>
    <property type="match status" value="1"/>
</dbReference>
<dbReference type="OrthoDB" id="9974792at2759"/>
<proteinExistence type="predicted"/>
<evidence type="ECO:0000313" key="2">
    <source>
        <dbReference type="EMBL" id="CAG7815342.1"/>
    </source>
</evidence>
<evidence type="ECO:0000313" key="3">
    <source>
        <dbReference type="Proteomes" id="UP000708208"/>
    </source>
</evidence>
<dbReference type="Proteomes" id="UP000708208">
    <property type="component" value="Unassembled WGS sequence"/>
</dbReference>
<dbReference type="PANTHER" id="PTHR20872">
    <property type="match status" value="1"/>
</dbReference>
<gene>
    <name evidence="2" type="ORF">AFUS01_LOCUS26027</name>
</gene>
<accession>A0A8J2KLR2</accession>
<evidence type="ECO:0000259" key="1">
    <source>
        <dbReference type="PROSITE" id="PS50181"/>
    </source>
</evidence>
<dbReference type="EMBL" id="CAJVCH010342136">
    <property type="protein sequence ID" value="CAG7815342.1"/>
    <property type="molecule type" value="Genomic_DNA"/>
</dbReference>
<feature type="domain" description="F-box" evidence="1">
    <location>
        <begin position="51"/>
        <end position="97"/>
    </location>
</feature>
<dbReference type="SMART" id="SM00256">
    <property type="entry name" value="FBOX"/>
    <property type="match status" value="1"/>
</dbReference>
<comment type="caution">
    <text evidence="2">The sequence shown here is derived from an EMBL/GenBank/DDBJ whole genome shotgun (WGS) entry which is preliminary data.</text>
</comment>
<reference evidence="2" key="1">
    <citation type="submission" date="2021-06" db="EMBL/GenBank/DDBJ databases">
        <authorList>
            <person name="Hodson N. C."/>
            <person name="Mongue J. A."/>
            <person name="Jaron S. K."/>
        </authorList>
    </citation>
    <scope>NUCLEOTIDE SEQUENCE</scope>
</reference>
<protein>
    <recommendedName>
        <fullName evidence="1">F-box domain-containing protein</fullName>
    </recommendedName>
</protein>
<dbReference type="AlphaFoldDB" id="A0A8J2KLR2"/>
<sequence length="119" mass="14189">MDSSGWTHIEEEEEDKIIDPFKIVTIPEIMNKRLLAIEKLKGRVVERGVNTHGWGLLPDLVIEQIFGLLSIRDRYSASLVCKQWYRAFYMQKTWDVFELHDTTLTRRKYNYYSGWQVSF</sequence>
<dbReference type="PANTHER" id="PTHR20872:SF1">
    <property type="entry name" value="F-BOX DOMAIN-CONTAINING PROTEIN"/>
    <property type="match status" value="1"/>
</dbReference>
<dbReference type="InterPro" id="IPR001810">
    <property type="entry name" value="F-box_dom"/>
</dbReference>
<name>A0A8J2KLR2_9HEXA</name>
<organism evidence="2 3">
    <name type="scientific">Allacma fusca</name>
    <dbReference type="NCBI Taxonomy" id="39272"/>
    <lineage>
        <taxon>Eukaryota</taxon>
        <taxon>Metazoa</taxon>
        <taxon>Ecdysozoa</taxon>
        <taxon>Arthropoda</taxon>
        <taxon>Hexapoda</taxon>
        <taxon>Collembola</taxon>
        <taxon>Symphypleona</taxon>
        <taxon>Sminthuridae</taxon>
        <taxon>Allacma</taxon>
    </lineage>
</organism>
<keyword evidence="3" id="KW-1185">Reference proteome</keyword>